<dbReference type="GO" id="GO:0016757">
    <property type="term" value="F:glycosyltransferase activity"/>
    <property type="evidence" value="ECO:0007669"/>
    <property type="project" value="UniProtKB-KW"/>
</dbReference>
<dbReference type="Pfam" id="PF13692">
    <property type="entry name" value="Glyco_trans_1_4"/>
    <property type="match status" value="1"/>
</dbReference>
<evidence type="ECO:0000256" key="1">
    <source>
        <dbReference type="ARBA" id="ARBA00022676"/>
    </source>
</evidence>
<keyword evidence="2" id="KW-0808">Transferase</keyword>
<evidence type="ECO:0000256" key="2">
    <source>
        <dbReference type="ARBA" id="ARBA00022679"/>
    </source>
</evidence>
<gene>
    <name evidence="3" type="ORF">C0V82_11665</name>
</gene>
<evidence type="ECO:0000313" key="4">
    <source>
        <dbReference type="Proteomes" id="UP000234752"/>
    </source>
</evidence>
<dbReference type="SUPFAM" id="SSF53756">
    <property type="entry name" value="UDP-Glycosyltransferase/glycogen phosphorylase"/>
    <property type="match status" value="1"/>
</dbReference>
<dbReference type="CDD" id="cd03801">
    <property type="entry name" value="GT4_PimA-like"/>
    <property type="match status" value="1"/>
</dbReference>
<protein>
    <submittedName>
        <fullName evidence="3">Uncharacterized protein</fullName>
    </submittedName>
</protein>
<dbReference type="OrthoDB" id="9790710at2"/>
<name>A0A2K9NCF1_9PROT</name>
<accession>A0A2K9NCF1</accession>
<keyword evidence="4" id="KW-1185">Reference proteome</keyword>
<dbReference type="PANTHER" id="PTHR12526">
    <property type="entry name" value="GLYCOSYLTRANSFERASE"/>
    <property type="match status" value="1"/>
</dbReference>
<dbReference type="AlphaFoldDB" id="A0A2K9NCF1"/>
<evidence type="ECO:0000313" key="3">
    <source>
        <dbReference type="EMBL" id="AUN30820.1"/>
    </source>
</evidence>
<organism evidence="3 4">
    <name type="scientific">Niveispirillum cyanobacteriorum</name>
    <dbReference type="NCBI Taxonomy" id="1612173"/>
    <lineage>
        <taxon>Bacteria</taxon>
        <taxon>Pseudomonadati</taxon>
        <taxon>Pseudomonadota</taxon>
        <taxon>Alphaproteobacteria</taxon>
        <taxon>Rhodospirillales</taxon>
        <taxon>Azospirillaceae</taxon>
        <taxon>Niveispirillum</taxon>
    </lineage>
</organism>
<sequence length="353" mass="36936">MIGQPLHILCPGDINQLTGGYGYLRRLVAGLSDLGETVIVHEMPGPHPFVDDPSRNAADAIMAAIPDGAPVLIDGLALPVAAHAIWVDRYRLRFAALVHHPLHLENGLTPEQADTLFRIERDALAHMRHVIVPSRTTMKGVIDLSVPPARISIANPGTDPAEPATGSGSGDGPTILCVATLTPRKGHLVLIEALARVRHLPWRLVLVGSDARHPGQAASIALSVAGHGLADRVRLAGELSGPALSAEWRAADLFTLVSFHEGYGMVAADALKRGLPCIVTDAGGLAEVVPPEAGAVVPPGDVAALAAAFERLLSDSEALDTARAAARRAGDGLPTWQHSVSLIRDALSVILVS</sequence>
<dbReference type="KEGG" id="ncb:C0V82_11665"/>
<dbReference type="Gene3D" id="3.40.50.2000">
    <property type="entry name" value="Glycogen Phosphorylase B"/>
    <property type="match status" value="2"/>
</dbReference>
<keyword evidence="1" id="KW-0328">Glycosyltransferase</keyword>
<dbReference type="EMBL" id="CP025611">
    <property type="protein sequence ID" value="AUN30820.1"/>
    <property type="molecule type" value="Genomic_DNA"/>
</dbReference>
<dbReference type="Proteomes" id="UP000234752">
    <property type="component" value="Chromosome eg_1"/>
</dbReference>
<dbReference type="PANTHER" id="PTHR12526:SF510">
    <property type="entry name" value="D-INOSITOL 3-PHOSPHATE GLYCOSYLTRANSFERASE"/>
    <property type="match status" value="1"/>
</dbReference>
<dbReference type="RefSeq" id="WP_102112491.1">
    <property type="nucleotide sequence ID" value="NZ_BMGN01000008.1"/>
</dbReference>
<reference evidence="3 4" key="1">
    <citation type="submission" date="2017-12" db="EMBL/GenBank/DDBJ databases">
        <title>Genomes of bacteria within cyanobacterial aggregates.</title>
        <authorList>
            <person name="Cai H."/>
        </authorList>
    </citation>
    <scope>NUCLEOTIDE SEQUENCE [LARGE SCALE GENOMIC DNA]</scope>
    <source>
        <strain evidence="3 4">TH16</strain>
    </source>
</reference>
<proteinExistence type="predicted"/>